<dbReference type="InParanoid" id="D7FPF6"/>
<comment type="subcellular location">
    <subcellularLocation>
        <location evidence="1">Cell envelope</location>
    </subcellularLocation>
    <subcellularLocation>
        <location evidence="2">Cell outer membrane</location>
    </subcellularLocation>
    <subcellularLocation>
        <location evidence="3">Secreted</location>
    </subcellularLocation>
</comment>
<evidence type="ECO:0000256" key="8">
    <source>
        <dbReference type="SAM" id="SignalP"/>
    </source>
</evidence>
<name>D7FPF6_ECTSI</name>
<dbReference type="EMBL" id="FN649742">
    <property type="protein sequence ID" value="CBJ30414.1"/>
    <property type="molecule type" value="Genomic_DNA"/>
</dbReference>
<dbReference type="OrthoDB" id="2015716at2759"/>
<evidence type="ECO:0000256" key="4">
    <source>
        <dbReference type="ARBA" id="ARBA00022525"/>
    </source>
</evidence>
<dbReference type="Proteomes" id="UP000002630">
    <property type="component" value="Linkage Group LG17"/>
</dbReference>
<evidence type="ECO:0000256" key="5">
    <source>
        <dbReference type="ARBA" id="ARBA00022729"/>
    </source>
</evidence>
<dbReference type="Pfam" id="PF02415">
    <property type="entry name" value="Chlam_PMP"/>
    <property type="match status" value="4"/>
</dbReference>
<keyword evidence="4" id="KW-0964">Secreted</keyword>
<evidence type="ECO:0000313" key="9">
    <source>
        <dbReference type="EMBL" id="CBJ30414.1"/>
    </source>
</evidence>
<proteinExistence type="predicted"/>
<reference evidence="9 10" key="1">
    <citation type="journal article" date="2010" name="Nature">
        <title>The Ectocarpus genome and the independent evolution of multicellularity in brown algae.</title>
        <authorList>
            <person name="Cock J.M."/>
            <person name="Sterck L."/>
            <person name="Rouze P."/>
            <person name="Scornet D."/>
            <person name="Allen A.E."/>
            <person name="Amoutzias G."/>
            <person name="Anthouard V."/>
            <person name="Artiguenave F."/>
            <person name="Aury J.M."/>
            <person name="Badger J.H."/>
            <person name="Beszteri B."/>
            <person name="Billiau K."/>
            <person name="Bonnet E."/>
            <person name="Bothwell J.H."/>
            <person name="Bowler C."/>
            <person name="Boyen C."/>
            <person name="Brownlee C."/>
            <person name="Carrano C.J."/>
            <person name="Charrier B."/>
            <person name="Cho G.Y."/>
            <person name="Coelho S.M."/>
            <person name="Collen J."/>
            <person name="Corre E."/>
            <person name="Da Silva C."/>
            <person name="Delage L."/>
            <person name="Delaroque N."/>
            <person name="Dittami S.M."/>
            <person name="Doulbeau S."/>
            <person name="Elias M."/>
            <person name="Farnham G."/>
            <person name="Gachon C.M."/>
            <person name="Gschloessl B."/>
            <person name="Heesch S."/>
            <person name="Jabbari K."/>
            <person name="Jubin C."/>
            <person name="Kawai H."/>
            <person name="Kimura K."/>
            <person name="Kloareg B."/>
            <person name="Kupper F.C."/>
            <person name="Lang D."/>
            <person name="Le Bail A."/>
            <person name="Leblanc C."/>
            <person name="Lerouge P."/>
            <person name="Lohr M."/>
            <person name="Lopez P.J."/>
            <person name="Martens C."/>
            <person name="Maumus F."/>
            <person name="Michel G."/>
            <person name="Miranda-Saavedra D."/>
            <person name="Morales J."/>
            <person name="Moreau H."/>
            <person name="Motomura T."/>
            <person name="Nagasato C."/>
            <person name="Napoli C.A."/>
            <person name="Nelson D.R."/>
            <person name="Nyvall-Collen P."/>
            <person name="Peters A.F."/>
            <person name="Pommier C."/>
            <person name="Potin P."/>
            <person name="Poulain J."/>
            <person name="Quesneville H."/>
            <person name="Read B."/>
            <person name="Rensing S.A."/>
            <person name="Ritter A."/>
            <person name="Rousvoal S."/>
            <person name="Samanta M."/>
            <person name="Samson G."/>
            <person name="Schroeder D.C."/>
            <person name="Segurens B."/>
            <person name="Strittmatter M."/>
            <person name="Tonon T."/>
            <person name="Tregear J.W."/>
            <person name="Valentin K."/>
            <person name="von Dassow P."/>
            <person name="Yamagishi T."/>
            <person name="Van de Peer Y."/>
            <person name="Wincker P."/>
        </authorList>
    </citation>
    <scope>NUCLEOTIDE SEQUENCE [LARGE SCALE GENOMIC DNA]</scope>
    <source>
        <strain evidence="10">Ec32 / CCAP1310/4</strain>
    </source>
</reference>
<evidence type="ECO:0008006" key="11">
    <source>
        <dbReference type="Google" id="ProtNLM"/>
    </source>
</evidence>
<evidence type="ECO:0000256" key="3">
    <source>
        <dbReference type="ARBA" id="ARBA00004613"/>
    </source>
</evidence>
<protein>
    <recommendedName>
        <fullName evidence="11">Polymorphic outer membrane protein</fullName>
    </recommendedName>
</protein>
<dbReference type="EMBL" id="FN648355">
    <property type="protein sequence ID" value="CBJ30414.1"/>
    <property type="molecule type" value="Genomic_DNA"/>
</dbReference>
<keyword evidence="5 8" id="KW-0732">Signal</keyword>
<dbReference type="GO" id="GO:0005576">
    <property type="term" value="C:extracellular region"/>
    <property type="evidence" value="ECO:0007669"/>
    <property type="project" value="UniProtKB-SubCell"/>
</dbReference>
<keyword evidence="10" id="KW-1185">Reference proteome</keyword>
<evidence type="ECO:0000256" key="2">
    <source>
        <dbReference type="ARBA" id="ARBA00004442"/>
    </source>
</evidence>
<keyword evidence="6" id="KW-0472">Membrane</keyword>
<dbReference type="PANTHER" id="PTHR32158:SF21">
    <property type="match status" value="1"/>
</dbReference>
<gene>
    <name evidence="9" type="ORF">Esi_0189_0035</name>
</gene>
<dbReference type="PANTHER" id="PTHR32158">
    <property type="entry name" value="RING-TYPE DOMAIN-CONTAINING PROTEIN"/>
    <property type="match status" value="1"/>
</dbReference>
<dbReference type="SUPFAM" id="SSF51126">
    <property type="entry name" value="Pectin lyase-like"/>
    <property type="match status" value="1"/>
</dbReference>
<evidence type="ECO:0000313" key="10">
    <source>
        <dbReference type="Proteomes" id="UP000002630"/>
    </source>
</evidence>
<evidence type="ECO:0000256" key="1">
    <source>
        <dbReference type="ARBA" id="ARBA00004196"/>
    </source>
</evidence>
<dbReference type="NCBIfam" id="TIGR01376">
    <property type="entry name" value="POMP_repeat"/>
    <property type="match status" value="4"/>
</dbReference>
<organism evidence="9 10">
    <name type="scientific">Ectocarpus siliculosus</name>
    <name type="common">Brown alga</name>
    <name type="synonym">Conferva siliculosa</name>
    <dbReference type="NCBI Taxonomy" id="2880"/>
    <lineage>
        <taxon>Eukaryota</taxon>
        <taxon>Sar</taxon>
        <taxon>Stramenopiles</taxon>
        <taxon>Ochrophyta</taxon>
        <taxon>PX clade</taxon>
        <taxon>Phaeophyceae</taxon>
        <taxon>Ectocarpales</taxon>
        <taxon>Ectocarpaceae</taxon>
        <taxon>Ectocarpus</taxon>
    </lineage>
</organism>
<dbReference type="AlphaFoldDB" id="D7FPF6"/>
<sequence length="602" mass="61654">MSTVLKTCVSLLSIVGLAKSQSSCSEGITTLNVSTTAEALELSDSLNNCAGSGEFEVNWSGNVLLSQTITVQNRTALTVRGVGAEAAVIDGGDAISLFHVFNGSVLMLDGVSLIGGSGVESGGVGLCCSSTLLAANSSFVGNSSPEGGAITSRGSTIYIGGNTTFANNTSGSDGGAINSYYSHFISIEGETTFAHNTAERDGGAILIWGTSLIIEGDTALAIEGDTTFTSNSAQGEGGAIHSRYGHAIIIEGETTFEDNTATEGGGALSTIDDGRITIEGETTFAHNTAGFGGAVYLSNSSLSVNGTAEWTSNAVFPNTSATEEGTDGGALYLTEGSDVVMDDVNASFTNNSAFANGGAIAAADGSSLTIIGPISFVNNTAEGNGGMALFSSGSVWNVESPDDSGPANTTTCVFERNSAEDGGAIYSAAGYDIISDSWFEDNIAVGSRGAYLHSGLLVSLADTTFVGNRAGAAGLAVASLGIMENVTDTTFESNTYYCQSGQYGYDISADEDEVSGTCRFDEVCTGCAVSCAEIPESVVVANDAFVPMCETVRMSNQRGGRRKSRKAWFHRKEGEIYVFLPTAAITTFVRLVNADGISAPSG</sequence>
<feature type="chain" id="PRO_5003095319" description="Polymorphic outer membrane protein" evidence="8">
    <location>
        <begin position="21"/>
        <end position="602"/>
    </location>
</feature>
<keyword evidence="7" id="KW-0998">Cell outer membrane</keyword>
<evidence type="ECO:0000256" key="6">
    <source>
        <dbReference type="ARBA" id="ARBA00023136"/>
    </source>
</evidence>
<evidence type="ECO:0000256" key="7">
    <source>
        <dbReference type="ARBA" id="ARBA00023237"/>
    </source>
</evidence>
<feature type="signal peptide" evidence="8">
    <location>
        <begin position="1"/>
        <end position="20"/>
    </location>
</feature>
<dbReference type="InterPro" id="IPR011050">
    <property type="entry name" value="Pectin_lyase_fold/virulence"/>
</dbReference>
<dbReference type="InterPro" id="IPR003368">
    <property type="entry name" value="POMP_repeat"/>
</dbReference>
<accession>D7FPF6</accession>